<organism evidence="2">
    <name type="scientific">uncultured Caudovirales phage</name>
    <dbReference type="NCBI Taxonomy" id="2100421"/>
    <lineage>
        <taxon>Viruses</taxon>
        <taxon>Duplodnaviria</taxon>
        <taxon>Heunggongvirae</taxon>
        <taxon>Uroviricota</taxon>
        <taxon>Caudoviricetes</taxon>
        <taxon>Peduoviridae</taxon>
        <taxon>Maltschvirus</taxon>
        <taxon>Maltschvirus maltsch</taxon>
    </lineage>
</organism>
<sequence>MPNYCNNILVLKNTDPAQITKAAEALKAGDFLKTFIPIPDELKDTTAPAKEGTSSVIYNGQEYTDWYMFCVNEWGTKWDVDAYNDAEISEDGTELTVSFDSAWSPPTEAYRKLEEQGFEIDAMYYEPGMGFCGEYSDGFDETYEISGNADDVDAEIPERINEAFCIAENIRMWEEDMENEPTIDAYDPPAEE</sequence>
<name>A0A6J5LI67_9CAUD</name>
<dbReference type="InterPro" id="IPR041329">
    <property type="entry name" value="YubB_C"/>
</dbReference>
<protein>
    <recommendedName>
        <fullName evidence="1">YubB ferredoxin-like domain-containing protein</fullName>
    </recommendedName>
</protein>
<accession>A0A6J5LI67</accession>
<evidence type="ECO:0000259" key="1">
    <source>
        <dbReference type="Pfam" id="PF18406"/>
    </source>
</evidence>
<gene>
    <name evidence="2" type="ORF">UFOVP250_89</name>
</gene>
<feature type="domain" description="YubB ferredoxin-like" evidence="1">
    <location>
        <begin position="88"/>
        <end position="151"/>
    </location>
</feature>
<proteinExistence type="predicted"/>
<reference evidence="2" key="1">
    <citation type="submission" date="2020-04" db="EMBL/GenBank/DDBJ databases">
        <authorList>
            <person name="Chiriac C."/>
            <person name="Salcher M."/>
            <person name="Ghai R."/>
            <person name="Kavagutti S V."/>
        </authorList>
    </citation>
    <scope>NUCLEOTIDE SEQUENCE</scope>
</reference>
<dbReference type="Pfam" id="PF18406">
    <property type="entry name" value="DUF1281_C"/>
    <property type="match status" value="1"/>
</dbReference>
<dbReference type="EMBL" id="LR796270">
    <property type="protein sequence ID" value="CAB4133252.1"/>
    <property type="molecule type" value="Genomic_DNA"/>
</dbReference>
<dbReference type="Gene3D" id="3.30.70.1270">
    <property type="entry name" value="Api92-like domains"/>
    <property type="match status" value="1"/>
</dbReference>
<dbReference type="SUPFAM" id="SSF160940">
    <property type="entry name" value="Api92-like"/>
    <property type="match status" value="1"/>
</dbReference>
<evidence type="ECO:0000313" key="2">
    <source>
        <dbReference type="EMBL" id="CAB4133252.1"/>
    </source>
</evidence>